<organism evidence="1 2">
    <name type="scientific">Phaseolus vulgaris</name>
    <name type="common">Kidney bean</name>
    <name type="synonym">French bean</name>
    <dbReference type="NCBI Taxonomy" id="3885"/>
    <lineage>
        <taxon>Eukaryota</taxon>
        <taxon>Viridiplantae</taxon>
        <taxon>Streptophyta</taxon>
        <taxon>Embryophyta</taxon>
        <taxon>Tracheophyta</taxon>
        <taxon>Spermatophyta</taxon>
        <taxon>Magnoliopsida</taxon>
        <taxon>eudicotyledons</taxon>
        <taxon>Gunneridae</taxon>
        <taxon>Pentapetalae</taxon>
        <taxon>rosids</taxon>
        <taxon>fabids</taxon>
        <taxon>Fabales</taxon>
        <taxon>Fabaceae</taxon>
        <taxon>Papilionoideae</taxon>
        <taxon>50 kb inversion clade</taxon>
        <taxon>NPAAA clade</taxon>
        <taxon>indigoferoid/millettioid clade</taxon>
        <taxon>Phaseoleae</taxon>
        <taxon>Phaseolus</taxon>
    </lineage>
</organism>
<sequence>MLQLEATTNLISWSTFTSFVSNNSLFTLKKASNDLIHPHELSSSLIASDIVDHFQCFPTSSLLNCTLCPIQYSLSVHTLMTLIASLIPFFPPTLQLNP</sequence>
<proteinExistence type="predicted"/>
<reference evidence="2" key="1">
    <citation type="journal article" date="2014" name="Nat. Genet.">
        <title>A reference genome for common bean and genome-wide analysis of dual domestications.</title>
        <authorList>
            <person name="Schmutz J."/>
            <person name="McClean P.E."/>
            <person name="Mamidi S."/>
            <person name="Wu G.A."/>
            <person name="Cannon S.B."/>
            <person name="Grimwood J."/>
            <person name="Jenkins J."/>
            <person name="Shu S."/>
            <person name="Song Q."/>
            <person name="Chavarro C."/>
            <person name="Torres-Torres M."/>
            <person name="Geffroy V."/>
            <person name="Moghaddam S.M."/>
            <person name="Gao D."/>
            <person name="Abernathy B."/>
            <person name="Barry K."/>
            <person name="Blair M."/>
            <person name="Brick M.A."/>
            <person name="Chovatia M."/>
            <person name="Gepts P."/>
            <person name="Goodstein D.M."/>
            <person name="Gonzales M."/>
            <person name="Hellsten U."/>
            <person name="Hyten D.L."/>
            <person name="Jia G."/>
            <person name="Kelly J.D."/>
            <person name="Kudrna D."/>
            <person name="Lee R."/>
            <person name="Richard M.M."/>
            <person name="Miklas P.N."/>
            <person name="Osorno J.M."/>
            <person name="Rodrigues J."/>
            <person name="Thareau V."/>
            <person name="Urrea C.A."/>
            <person name="Wang M."/>
            <person name="Yu Y."/>
            <person name="Zhang M."/>
            <person name="Wing R.A."/>
            <person name="Cregan P.B."/>
            <person name="Rokhsar D.S."/>
            <person name="Jackson S.A."/>
        </authorList>
    </citation>
    <scope>NUCLEOTIDE SEQUENCE [LARGE SCALE GENOMIC DNA]</scope>
    <source>
        <strain evidence="2">cv. G19833</strain>
    </source>
</reference>
<evidence type="ECO:0000313" key="2">
    <source>
        <dbReference type="Proteomes" id="UP000000226"/>
    </source>
</evidence>
<evidence type="ECO:0000313" key="1">
    <source>
        <dbReference type="EMBL" id="ESW14769.1"/>
    </source>
</evidence>
<dbReference type="SMR" id="V7BAD3"/>
<dbReference type="Proteomes" id="UP000000226">
    <property type="component" value="Chromosome 7"/>
</dbReference>
<accession>V7BAD3</accession>
<protein>
    <submittedName>
        <fullName evidence="1">Uncharacterized protein</fullName>
    </submittedName>
</protein>
<gene>
    <name evidence="1" type="ORF">PHAVU_007G015900g</name>
</gene>
<dbReference type="EMBL" id="CM002294">
    <property type="protein sequence ID" value="ESW14769.1"/>
    <property type="molecule type" value="Genomic_DNA"/>
</dbReference>
<keyword evidence="2" id="KW-1185">Reference proteome</keyword>
<name>V7BAD3_PHAVU</name>
<dbReference type="Gramene" id="ESW14769">
    <property type="protein sequence ID" value="ESW14769"/>
    <property type="gene ID" value="PHAVU_007G015900g"/>
</dbReference>
<dbReference type="AlphaFoldDB" id="V7BAD3"/>